<name>E2BJZ3_HARSA</name>
<protein>
    <recommendedName>
        <fullName evidence="1">Mos1 transposase HTH domain-containing protein</fullName>
    </recommendedName>
</protein>
<proteinExistence type="predicted"/>
<dbReference type="Gene3D" id="1.10.10.1450">
    <property type="match status" value="1"/>
</dbReference>
<dbReference type="InterPro" id="IPR041426">
    <property type="entry name" value="Mos1_HTH"/>
</dbReference>
<evidence type="ECO:0000313" key="2">
    <source>
        <dbReference type="EMBL" id="EFN84002.1"/>
    </source>
</evidence>
<accession>E2BJZ3</accession>
<gene>
    <name evidence="2" type="ORF">EAI_03386</name>
</gene>
<feature type="domain" description="Mos1 transposase HTH" evidence="1">
    <location>
        <begin position="8"/>
        <end position="57"/>
    </location>
</feature>
<dbReference type="AlphaFoldDB" id="E2BJZ3"/>
<dbReference type="EMBL" id="GL448708">
    <property type="protein sequence ID" value="EFN84002.1"/>
    <property type="molecule type" value="Genomic_DNA"/>
</dbReference>
<feature type="non-terminal residue" evidence="2">
    <location>
        <position position="58"/>
    </location>
</feature>
<evidence type="ECO:0000259" key="1">
    <source>
        <dbReference type="Pfam" id="PF17906"/>
    </source>
</evidence>
<organism evidence="3">
    <name type="scientific">Harpegnathos saltator</name>
    <name type="common">Jerdon's jumping ant</name>
    <dbReference type="NCBI Taxonomy" id="610380"/>
    <lineage>
        <taxon>Eukaryota</taxon>
        <taxon>Metazoa</taxon>
        <taxon>Ecdysozoa</taxon>
        <taxon>Arthropoda</taxon>
        <taxon>Hexapoda</taxon>
        <taxon>Insecta</taxon>
        <taxon>Pterygota</taxon>
        <taxon>Neoptera</taxon>
        <taxon>Endopterygota</taxon>
        <taxon>Hymenoptera</taxon>
        <taxon>Apocrita</taxon>
        <taxon>Aculeata</taxon>
        <taxon>Formicoidea</taxon>
        <taxon>Formicidae</taxon>
        <taxon>Ponerinae</taxon>
        <taxon>Ponerini</taxon>
        <taxon>Harpegnathos</taxon>
    </lineage>
</organism>
<evidence type="ECO:0000313" key="3">
    <source>
        <dbReference type="Proteomes" id="UP000008237"/>
    </source>
</evidence>
<sequence length="58" mass="6892">MSIFVPTRRNLREALPFRFHLKKSSAESLRLLSQAYGDYAPPISTCEYWFSRFKSEDF</sequence>
<dbReference type="InParanoid" id="E2BJZ3"/>
<dbReference type="Proteomes" id="UP000008237">
    <property type="component" value="Unassembled WGS sequence"/>
</dbReference>
<dbReference type="Pfam" id="PF17906">
    <property type="entry name" value="HTH_48"/>
    <property type="match status" value="1"/>
</dbReference>
<keyword evidence="3" id="KW-1185">Reference proteome</keyword>
<reference evidence="2 3" key="1">
    <citation type="journal article" date="2010" name="Science">
        <title>Genomic comparison of the ants Camponotus floridanus and Harpegnathos saltator.</title>
        <authorList>
            <person name="Bonasio R."/>
            <person name="Zhang G."/>
            <person name="Ye C."/>
            <person name="Mutti N.S."/>
            <person name="Fang X."/>
            <person name="Qin N."/>
            <person name="Donahue G."/>
            <person name="Yang P."/>
            <person name="Li Q."/>
            <person name="Li C."/>
            <person name="Zhang P."/>
            <person name="Huang Z."/>
            <person name="Berger S.L."/>
            <person name="Reinberg D."/>
            <person name="Wang J."/>
            <person name="Liebig J."/>
        </authorList>
    </citation>
    <scope>NUCLEOTIDE SEQUENCE [LARGE SCALE GENOMIC DNA]</scope>
    <source>
        <strain evidence="2 3">R22 G/1</strain>
    </source>
</reference>